<evidence type="ECO:0000313" key="4">
    <source>
        <dbReference type="EMBL" id="TFK42302.1"/>
    </source>
</evidence>
<dbReference type="Pfam" id="PF02114">
    <property type="entry name" value="Phosducin"/>
    <property type="match status" value="1"/>
</dbReference>
<dbReference type="EMBL" id="ML213592">
    <property type="protein sequence ID" value="TFK42302.1"/>
    <property type="molecule type" value="Genomic_DNA"/>
</dbReference>
<evidence type="ECO:0000313" key="5">
    <source>
        <dbReference type="Proteomes" id="UP000308652"/>
    </source>
</evidence>
<dbReference type="Gene3D" id="3.40.30.10">
    <property type="entry name" value="Glutaredoxin"/>
    <property type="match status" value="1"/>
</dbReference>
<dbReference type="Proteomes" id="UP000308652">
    <property type="component" value="Unassembled WGS sequence"/>
</dbReference>
<dbReference type="PANTHER" id="PTHR46052:SF1">
    <property type="entry name" value="PHOSDUCIN-LIKE PROTEIN"/>
    <property type="match status" value="1"/>
</dbReference>
<dbReference type="AlphaFoldDB" id="A0A5C3MAH3"/>
<dbReference type="InterPro" id="IPR051499">
    <property type="entry name" value="Phosducin-like_reg"/>
</dbReference>
<name>A0A5C3MAH3_9AGAR</name>
<gene>
    <name evidence="4" type="ORF">BDQ12DRAFT_675970</name>
</gene>
<dbReference type="SUPFAM" id="SSF52833">
    <property type="entry name" value="Thioredoxin-like"/>
    <property type="match status" value="1"/>
</dbReference>
<dbReference type="CDD" id="cd02957">
    <property type="entry name" value="Phd_like"/>
    <property type="match status" value="1"/>
</dbReference>
<evidence type="ECO:0000256" key="1">
    <source>
        <dbReference type="ARBA" id="ARBA00009686"/>
    </source>
</evidence>
<feature type="region of interest" description="Disordered" evidence="2">
    <location>
        <begin position="1"/>
        <end position="99"/>
    </location>
</feature>
<feature type="compositionally biased region" description="Polar residues" evidence="2">
    <location>
        <begin position="18"/>
        <end position="31"/>
    </location>
</feature>
<protein>
    <submittedName>
        <fullName evidence="4">Thioredoxin-like protein</fullName>
    </submittedName>
</protein>
<keyword evidence="5" id="KW-1185">Reference proteome</keyword>
<feature type="compositionally biased region" description="Basic and acidic residues" evidence="2">
    <location>
        <begin position="33"/>
        <end position="75"/>
    </location>
</feature>
<feature type="compositionally biased region" description="Acidic residues" evidence="2">
    <location>
        <begin position="253"/>
        <end position="280"/>
    </location>
</feature>
<dbReference type="InterPro" id="IPR036249">
    <property type="entry name" value="Thioredoxin-like_sf"/>
</dbReference>
<dbReference type="PANTHER" id="PTHR46052">
    <property type="entry name" value="PHOSDUCIN-LIKE PROTEIN"/>
    <property type="match status" value="1"/>
</dbReference>
<evidence type="ECO:0000256" key="2">
    <source>
        <dbReference type="SAM" id="MobiDB-lite"/>
    </source>
</evidence>
<organism evidence="4 5">
    <name type="scientific">Crucibulum laeve</name>
    <dbReference type="NCBI Taxonomy" id="68775"/>
    <lineage>
        <taxon>Eukaryota</taxon>
        <taxon>Fungi</taxon>
        <taxon>Dikarya</taxon>
        <taxon>Basidiomycota</taxon>
        <taxon>Agaricomycotina</taxon>
        <taxon>Agaricomycetes</taxon>
        <taxon>Agaricomycetidae</taxon>
        <taxon>Agaricales</taxon>
        <taxon>Agaricineae</taxon>
        <taxon>Nidulariaceae</taxon>
        <taxon>Crucibulum</taxon>
    </lineage>
</organism>
<feature type="region of interest" description="Disordered" evidence="2">
    <location>
        <begin position="237"/>
        <end position="280"/>
    </location>
</feature>
<dbReference type="OrthoDB" id="70588at2759"/>
<reference evidence="4 5" key="1">
    <citation type="journal article" date="2019" name="Nat. Ecol. Evol.">
        <title>Megaphylogeny resolves global patterns of mushroom evolution.</title>
        <authorList>
            <person name="Varga T."/>
            <person name="Krizsan K."/>
            <person name="Foldi C."/>
            <person name="Dima B."/>
            <person name="Sanchez-Garcia M."/>
            <person name="Sanchez-Ramirez S."/>
            <person name="Szollosi G.J."/>
            <person name="Szarkandi J.G."/>
            <person name="Papp V."/>
            <person name="Albert L."/>
            <person name="Andreopoulos W."/>
            <person name="Angelini C."/>
            <person name="Antonin V."/>
            <person name="Barry K.W."/>
            <person name="Bougher N.L."/>
            <person name="Buchanan P."/>
            <person name="Buyck B."/>
            <person name="Bense V."/>
            <person name="Catcheside P."/>
            <person name="Chovatia M."/>
            <person name="Cooper J."/>
            <person name="Damon W."/>
            <person name="Desjardin D."/>
            <person name="Finy P."/>
            <person name="Geml J."/>
            <person name="Haridas S."/>
            <person name="Hughes K."/>
            <person name="Justo A."/>
            <person name="Karasinski D."/>
            <person name="Kautmanova I."/>
            <person name="Kiss B."/>
            <person name="Kocsube S."/>
            <person name="Kotiranta H."/>
            <person name="LaButti K.M."/>
            <person name="Lechner B.E."/>
            <person name="Liimatainen K."/>
            <person name="Lipzen A."/>
            <person name="Lukacs Z."/>
            <person name="Mihaltcheva S."/>
            <person name="Morgado L.N."/>
            <person name="Niskanen T."/>
            <person name="Noordeloos M.E."/>
            <person name="Ohm R.A."/>
            <person name="Ortiz-Santana B."/>
            <person name="Ovrebo C."/>
            <person name="Racz N."/>
            <person name="Riley R."/>
            <person name="Savchenko A."/>
            <person name="Shiryaev A."/>
            <person name="Soop K."/>
            <person name="Spirin V."/>
            <person name="Szebenyi C."/>
            <person name="Tomsovsky M."/>
            <person name="Tulloss R.E."/>
            <person name="Uehling J."/>
            <person name="Grigoriev I.V."/>
            <person name="Vagvolgyi C."/>
            <person name="Papp T."/>
            <person name="Martin F.M."/>
            <person name="Miettinen O."/>
            <person name="Hibbett D.S."/>
            <person name="Nagy L.G."/>
        </authorList>
    </citation>
    <scope>NUCLEOTIDE SEQUENCE [LARGE SCALE GENOMIC DNA]</scope>
    <source>
        <strain evidence="4 5">CBS 166.37</strain>
    </source>
</reference>
<dbReference type="InterPro" id="IPR024253">
    <property type="entry name" value="Phosducin_thioredoxin-like_dom"/>
</dbReference>
<feature type="domain" description="Phosducin" evidence="3">
    <location>
        <begin position="84"/>
        <end position="234"/>
    </location>
</feature>
<sequence>MDSNLEAQILSGEFFAQHRSTSPTRTPSPDNDASWHGDELELSSDEQKYRDQGYDSDSEEARRRAINAQKEKEMQPESIGMGPGRTGVKGVIRDRDEAVEMQREKKARDLEELRRKMEASSLGGKTYLEEEREKAARGEKADELVMRERGKTVEERLDVFGKRREGRFGHLREVGVKGFLSAVEEEDRGVWVVIHLYEPSLERCYMLDETLSRLARAQPETKFLRARASALGFATSAKKSKRIPPSRLRPPLEVDEDDPYGDDDENEDYRDDEEDNIDDNVDLDMLPTMLVYRDGELVHNWVRVDWEAQAGIEELLEKHHILPRDSLLGSKGNLGLPSDDEDDFDLMWDEDDDINH</sequence>
<evidence type="ECO:0000259" key="3">
    <source>
        <dbReference type="Pfam" id="PF02114"/>
    </source>
</evidence>
<proteinExistence type="inferred from homology"/>
<comment type="similarity">
    <text evidence="1">Belongs to the phosducin family.</text>
</comment>
<dbReference type="STRING" id="68775.A0A5C3MAH3"/>
<accession>A0A5C3MAH3</accession>
<feature type="region of interest" description="Disordered" evidence="2">
    <location>
        <begin position="329"/>
        <end position="356"/>
    </location>
</feature>
<feature type="compositionally biased region" description="Acidic residues" evidence="2">
    <location>
        <begin position="338"/>
        <end position="356"/>
    </location>
</feature>